<dbReference type="InterPro" id="IPR052270">
    <property type="entry name" value="CACF_protein"/>
</dbReference>
<evidence type="ECO:0000256" key="2">
    <source>
        <dbReference type="SAM" id="MobiDB-lite"/>
    </source>
</evidence>
<dbReference type="Proteomes" id="UP001352852">
    <property type="component" value="Unassembled WGS sequence"/>
</dbReference>
<comment type="caution">
    <text evidence="3">The sequence shown here is derived from an EMBL/GenBank/DDBJ whole genome shotgun (WGS) entry which is preliminary data.</text>
</comment>
<gene>
    <name evidence="3" type="ORF">CHARACLAT_023023</name>
</gene>
<feature type="coiled-coil region" evidence="1">
    <location>
        <begin position="360"/>
        <end position="394"/>
    </location>
</feature>
<keyword evidence="4" id="KW-1185">Reference proteome</keyword>
<organism evidence="3 4">
    <name type="scientific">Characodon lateralis</name>
    <dbReference type="NCBI Taxonomy" id="208331"/>
    <lineage>
        <taxon>Eukaryota</taxon>
        <taxon>Metazoa</taxon>
        <taxon>Chordata</taxon>
        <taxon>Craniata</taxon>
        <taxon>Vertebrata</taxon>
        <taxon>Euteleostomi</taxon>
        <taxon>Actinopterygii</taxon>
        <taxon>Neopterygii</taxon>
        <taxon>Teleostei</taxon>
        <taxon>Neoteleostei</taxon>
        <taxon>Acanthomorphata</taxon>
        <taxon>Ovalentaria</taxon>
        <taxon>Atherinomorphae</taxon>
        <taxon>Cyprinodontiformes</taxon>
        <taxon>Goodeidae</taxon>
        <taxon>Characodon</taxon>
    </lineage>
</organism>
<evidence type="ECO:0000313" key="3">
    <source>
        <dbReference type="EMBL" id="MED6294625.1"/>
    </source>
</evidence>
<keyword evidence="1" id="KW-0175">Coiled coil</keyword>
<accession>A0ABU7F699</accession>
<evidence type="ECO:0000313" key="4">
    <source>
        <dbReference type="Proteomes" id="UP001352852"/>
    </source>
</evidence>
<name>A0ABU7F699_9TELE</name>
<dbReference type="PANTHER" id="PTHR22028:SF4">
    <property type="entry name" value="PROTEIN SFI1 HOMOLOG"/>
    <property type="match status" value="1"/>
</dbReference>
<dbReference type="PANTHER" id="PTHR22028">
    <property type="entry name" value="SFI1 SPINDLE BODY DOMAIN-CONTAINING PROTEIN-RELATED"/>
    <property type="match status" value="1"/>
</dbReference>
<feature type="region of interest" description="Disordered" evidence="2">
    <location>
        <begin position="297"/>
        <end position="319"/>
    </location>
</feature>
<dbReference type="EMBL" id="JAHUTJ010076173">
    <property type="protein sequence ID" value="MED6294625.1"/>
    <property type="molecule type" value="Genomic_DNA"/>
</dbReference>
<evidence type="ECO:0000256" key="1">
    <source>
        <dbReference type="SAM" id="Coils"/>
    </source>
</evidence>
<protein>
    <recommendedName>
        <fullName evidence="5">Sfi1 homolog, spindle assembly associated</fullName>
    </recommendedName>
</protein>
<proteinExistence type="predicted"/>
<sequence length="418" mass="48731">MEDQRQRINMEKARRHHNSKLLSTALNAWSKYHCQHQRNKVMKRQGLLLLRLKMCQKFFEQWKTKLQHRRRLANQTEQALWHWSLTLQAKVLLGWRLWVTEQHSKRKHVARAALVYRDKLLREGVTCILTYAAHMNDLTASLTQPSQEQRSQRLQRVVKRCAMRWKWRALRKPQKEQEVREQPLRKSVTFCLPSLGSVSTPDSAEQEDEALSSQKFNMRSTEAALEPPHLPAVSCLHHDKDPSTSSYETSFISATESPLETRTQDLLLPPSAFMTSRIQKSLNSSGLREAPFVPLHESVSPSKHLPPDPSLKNPPDDDASALTSELLSIQMDMKNFQQSKKQLWAWRKLRDVLRSWVQMSAEDEVEKRAVCEELKELEKRIEELSAELEKQKPTVRLHVERIQRLQSALNNTGVYPLH</sequence>
<evidence type="ECO:0008006" key="5">
    <source>
        <dbReference type="Google" id="ProtNLM"/>
    </source>
</evidence>
<reference evidence="3 4" key="1">
    <citation type="submission" date="2021-06" db="EMBL/GenBank/DDBJ databases">
        <authorList>
            <person name="Palmer J.M."/>
        </authorList>
    </citation>
    <scope>NUCLEOTIDE SEQUENCE [LARGE SCALE GENOMIC DNA]</scope>
    <source>
        <strain evidence="3 4">CL_MEX2019</strain>
        <tissue evidence="3">Muscle</tissue>
    </source>
</reference>